<name>A0A327KRM1_9BRAD</name>
<accession>A0A327KRM1</accession>
<feature type="domain" description="PBP" evidence="2">
    <location>
        <begin position="73"/>
        <end position="301"/>
    </location>
</feature>
<dbReference type="Proteomes" id="UP000249130">
    <property type="component" value="Unassembled WGS sequence"/>
</dbReference>
<dbReference type="PANTHER" id="PTHR30570">
    <property type="entry name" value="PERIPLASMIC PHOSPHATE BINDING COMPONENT OF PHOSPHATE ABC TRANSPORTER"/>
    <property type="match status" value="1"/>
</dbReference>
<dbReference type="AlphaFoldDB" id="A0A327KRM1"/>
<dbReference type="EMBL" id="NPEX01000395">
    <property type="protein sequence ID" value="RAI37998.1"/>
    <property type="molecule type" value="Genomic_DNA"/>
</dbReference>
<dbReference type="SUPFAM" id="SSF53850">
    <property type="entry name" value="Periplasmic binding protein-like II"/>
    <property type="match status" value="1"/>
</dbReference>
<dbReference type="InterPro" id="IPR050811">
    <property type="entry name" value="Phosphate_ABC_transporter"/>
</dbReference>
<keyword evidence="1" id="KW-0732">Signal</keyword>
<proteinExistence type="predicted"/>
<protein>
    <recommendedName>
        <fullName evidence="2">PBP domain-containing protein</fullName>
    </recommendedName>
</protein>
<comment type="caution">
    <text evidence="3">The sequence shown here is derived from an EMBL/GenBank/DDBJ whole genome shotgun (WGS) entry which is preliminary data.</text>
</comment>
<evidence type="ECO:0000313" key="4">
    <source>
        <dbReference type="Proteomes" id="UP000249130"/>
    </source>
</evidence>
<dbReference type="PANTHER" id="PTHR30570:SF1">
    <property type="entry name" value="PHOSPHATE-BINDING PROTEIN PSTS"/>
    <property type="match status" value="1"/>
</dbReference>
<organism evidence="3 4">
    <name type="scientific">Rhodoplanes roseus</name>
    <dbReference type="NCBI Taxonomy" id="29409"/>
    <lineage>
        <taxon>Bacteria</taxon>
        <taxon>Pseudomonadati</taxon>
        <taxon>Pseudomonadota</taxon>
        <taxon>Alphaproteobacteria</taxon>
        <taxon>Hyphomicrobiales</taxon>
        <taxon>Nitrobacteraceae</taxon>
        <taxon>Rhodoplanes</taxon>
    </lineage>
</organism>
<dbReference type="Gene3D" id="3.40.190.10">
    <property type="entry name" value="Periplasmic binding protein-like II"/>
    <property type="match status" value="2"/>
</dbReference>
<evidence type="ECO:0000259" key="2">
    <source>
        <dbReference type="Pfam" id="PF12849"/>
    </source>
</evidence>
<dbReference type="Pfam" id="PF12849">
    <property type="entry name" value="PBP_like_2"/>
    <property type="match status" value="1"/>
</dbReference>
<dbReference type="InterPro" id="IPR024370">
    <property type="entry name" value="PBP_domain"/>
</dbReference>
<keyword evidence="4" id="KW-1185">Reference proteome</keyword>
<evidence type="ECO:0000313" key="3">
    <source>
        <dbReference type="EMBL" id="RAI37998.1"/>
    </source>
</evidence>
<gene>
    <name evidence="3" type="ORF">CH341_28660</name>
</gene>
<reference evidence="3 4" key="1">
    <citation type="submission" date="2017-07" db="EMBL/GenBank/DDBJ databases">
        <title>Draft Genome Sequences of Select Purple Nonsulfur Bacteria.</title>
        <authorList>
            <person name="Lasarre B."/>
            <person name="Mckinlay J.B."/>
        </authorList>
    </citation>
    <scope>NUCLEOTIDE SEQUENCE [LARGE SCALE GENOMIC DNA]</scope>
    <source>
        <strain evidence="3 4">DSM 5909</strain>
    </source>
</reference>
<evidence type="ECO:0000256" key="1">
    <source>
        <dbReference type="ARBA" id="ARBA00022729"/>
    </source>
</evidence>
<sequence length="318" mass="33839">MSVLEVSRFTMSARCVEGCGLFGRVPASPLPGNAAPEASSVPWSARSGCPMCLRPAVRILLLMLATWQSAYGDTLRIASTGGATELMRRVGEAFARLEGAKVDVLPGYGSDGAIRALAAGAVDVAVSARPLQNEEAAAGLMAIPLARTPLVFVTSHHAPTGLRVIDLADLFAREAPVWPDGTRLRVILRTRGDTDTLLVGQAFPQMREALAMARQRPDVPVAATDQDNFDLALRIPGSLTSAGLAQIVAEKPNLRVVPLDGVTPTVESLGSRQYPHEKRFFLVRSADPAPAVERLAEFLRSPAGRGLLRENASLPFGF</sequence>